<proteinExistence type="predicted"/>
<reference evidence="1 2" key="1">
    <citation type="submission" date="2018-06" db="EMBL/GenBank/DDBJ databases">
        <authorList>
            <consortium name="Pathogen Informatics"/>
            <person name="Doyle S."/>
        </authorList>
    </citation>
    <scope>NUCLEOTIDE SEQUENCE [LARGE SCALE GENOMIC DNA]</scope>
    <source>
        <strain evidence="1 2">NCTC10283</strain>
    </source>
</reference>
<protein>
    <recommendedName>
        <fullName evidence="3">VacJ</fullName>
    </recommendedName>
</protein>
<dbReference type="EMBL" id="UFSO01000003">
    <property type="protein sequence ID" value="SSY79665.1"/>
    <property type="molecule type" value="Genomic_DNA"/>
</dbReference>
<gene>
    <name evidence="1" type="ORF">NCTC10283_01429</name>
</gene>
<evidence type="ECO:0000313" key="2">
    <source>
        <dbReference type="Proteomes" id="UP000254209"/>
    </source>
</evidence>
<name>A0A376BSB4_9NEIS</name>
<organism evidence="1 2">
    <name type="scientific">Alysiella crassa</name>
    <dbReference type="NCBI Taxonomy" id="153491"/>
    <lineage>
        <taxon>Bacteria</taxon>
        <taxon>Pseudomonadati</taxon>
        <taxon>Pseudomonadota</taxon>
        <taxon>Betaproteobacteria</taxon>
        <taxon>Neisseriales</taxon>
        <taxon>Neisseriaceae</taxon>
        <taxon>Alysiella</taxon>
    </lineage>
</organism>
<dbReference type="STRING" id="1120980.GCA_000745955_01285"/>
<dbReference type="RefSeq" id="WP_034292794.1">
    <property type="nucleotide sequence ID" value="NZ_CP091519.2"/>
</dbReference>
<evidence type="ECO:0000313" key="1">
    <source>
        <dbReference type="EMBL" id="SSY79665.1"/>
    </source>
</evidence>
<sequence>MYEINRSVIIVVPREPFWYWLKGLPDVDVGELTLEEIQEDSNSYLLPACQNWDEVWDAVEANLETIFAAELADWWQDETEWPDLHIDIFTEWFDVKVSSIATDLAEEEIEREPFEPLDIN</sequence>
<dbReference type="OrthoDB" id="8602450at2"/>
<dbReference type="Proteomes" id="UP000254209">
    <property type="component" value="Unassembled WGS sequence"/>
</dbReference>
<dbReference type="AlphaFoldDB" id="A0A376BSB4"/>
<evidence type="ECO:0008006" key="3">
    <source>
        <dbReference type="Google" id="ProtNLM"/>
    </source>
</evidence>
<accession>A0A376BSB4</accession>
<keyword evidence="2" id="KW-1185">Reference proteome</keyword>